<evidence type="ECO:0008006" key="7">
    <source>
        <dbReference type="Google" id="ProtNLM"/>
    </source>
</evidence>
<dbReference type="STRING" id="1841861.GCA_900157365_01001"/>
<sequence length="336" mass="35993">VNEDETPSTAADIRALAEQAEAEATEAEALAAAARARARAIQLRRQAEVIEAKKEEAKKEEDAKKAEQEEAAKEEAAEEVEVVAAEEDTKEEGSEDAASEQDDADSVATEEPDPSETSGTEAPEDTEAAVEPDSDKKKESPTEAVAKADAEADTPAVPEEPEGRPRRLSRLVRRPKWSTVAASVAIVIILAALAGSGYMIKEHQDAVRKRQRVAEFTAAARQGVVTLTSLDFNEAKQGVQRILDNSTGSFKDDFIKMADDFTKVVEQSKVISQGSVQAAAVDLDTMTNDSAVVLVASTSEITNAAGAKQDPRNYRLIVTVSRDGGQLKISKVEFVP</sequence>
<dbReference type="EMBL" id="FUEZ01000004">
    <property type="protein sequence ID" value="SPM40482.1"/>
    <property type="molecule type" value="Genomic_DNA"/>
</dbReference>
<evidence type="ECO:0000256" key="4">
    <source>
        <dbReference type="SAM" id="Phobius"/>
    </source>
</evidence>
<reference evidence="5 6" key="1">
    <citation type="submission" date="2017-01" db="EMBL/GenBank/DDBJ databases">
        <authorList>
            <consortium name="Urmite Genomes"/>
        </authorList>
    </citation>
    <scope>NUCLEOTIDE SEQUENCE [LARGE SCALE GENOMIC DNA]</scope>
    <source>
        <strain evidence="5 6">AB215</strain>
    </source>
</reference>
<evidence type="ECO:0000256" key="2">
    <source>
        <dbReference type="ARBA" id="ARBA00023136"/>
    </source>
</evidence>
<feature type="region of interest" description="Disordered" evidence="3">
    <location>
        <begin position="53"/>
        <end position="167"/>
    </location>
</feature>
<gene>
    <name evidence="5" type="ORF">MNAB215_2683</name>
</gene>
<protein>
    <recommendedName>
        <fullName evidence="7">Mce associated membrane protein</fullName>
    </recommendedName>
</protein>
<feature type="transmembrane region" description="Helical" evidence="4">
    <location>
        <begin position="177"/>
        <end position="200"/>
    </location>
</feature>
<dbReference type="Proteomes" id="UP000240424">
    <property type="component" value="Unassembled WGS sequence"/>
</dbReference>
<evidence type="ECO:0000256" key="3">
    <source>
        <dbReference type="SAM" id="MobiDB-lite"/>
    </source>
</evidence>
<evidence type="ECO:0000256" key="1">
    <source>
        <dbReference type="ARBA" id="ARBA00004370"/>
    </source>
</evidence>
<organism evidence="5 6">
    <name type="scientific">Mycobacterium numidiamassiliense</name>
    <dbReference type="NCBI Taxonomy" id="1841861"/>
    <lineage>
        <taxon>Bacteria</taxon>
        <taxon>Bacillati</taxon>
        <taxon>Actinomycetota</taxon>
        <taxon>Actinomycetes</taxon>
        <taxon>Mycobacteriales</taxon>
        <taxon>Mycobacteriaceae</taxon>
        <taxon>Mycobacterium</taxon>
    </lineage>
</organism>
<feature type="compositionally biased region" description="Acidic residues" evidence="3">
    <location>
        <begin position="122"/>
        <end position="132"/>
    </location>
</feature>
<feature type="compositionally biased region" description="Basic and acidic residues" evidence="3">
    <location>
        <begin position="133"/>
        <end position="150"/>
    </location>
</feature>
<feature type="compositionally biased region" description="Basic and acidic residues" evidence="3">
    <location>
        <begin position="53"/>
        <end position="75"/>
    </location>
</feature>
<keyword evidence="4" id="KW-0812">Transmembrane</keyword>
<feature type="compositionally biased region" description="Acidic residues" evidence="3">
    <location>
        <begin position="76"/>
        <end position="114"/>
    </location>
</feature>
<dbReference type="PANTHER" id="PTHR37042">
    <property type="entry name" value="OUTER MEMBRANE PROTEIN RV1973"/>
    <property type="match status" value="1"/>
</dbReference>
<keyword evidence="6" id="KW-1185">Reference proteome</keyword>
<evidence type="ECO:0000313" key="5">
    <source>
        <dbReference type="EMBL" id="SPM40482.1"/>
    </source>
</evidence>
<name>A0A2U3P9R8_9MYCO</name>
<keyword evidence="4" id="KW-1133">Transmembrane helix</keyword>
<evidence type="ECO:0000313" key="6">
    <source>
        <dbReference type="Proteomes" id="UP000240424"/>
    </source>
</evidence>
<dbReference type="AlphaFoldDB" id="A0A2U3P9R8"/>
<proteinExistence type="predicted"/>
<keyword evidence="2 4" id="KW-0472">Membrane</keyword>
<comment type="subcellular location">
    <subcellularLocation>
        <location evidence="1">Membrane</location>
    </subcellularLocation>
</comment>
<feature type="non-terminal residue" evidence="5">
    <location>
        <position position="1"/>
    </location>
</feature>
<dbReference type="PANTHER" id="PTHR37042:SF4">
    <property type="entry name" value="OUTER MEMBRANE PROTEIN RV1973"/>
    <property type="match status" value="1"/>
</dbReference>
<dbReference type="GO" id="GO:0016020">
    <property type="term" value="C:membrane"/>
    <property type="evidence" value="ECO:0007669"/>
    <property type="project" value="UniProtKB-SubCell"/>
</dbReference>
<accession>A0A2U3P9R8</accession>